<dbReference type="EMBL" id="NBVN01000002">
    <property type="protein sequence ID" value="PUA33286.1"/>
    <property type="molecule type" value="Genomic_DNA"/>
</dbReference>
<evidence type="ECO:0000313" key="3">
    <source>
        <dbReference type="Proteomes" id="UP000244093"/>
    </source>
</evidence>
<keyword evidence="1" id="KW-0472">Membrane</keyword>
<dbReference type="Proteomes" id="UP000244093">
    <property type="component" value="Unassembled WGS sequence"/>
</dbReference>
<evidence type="ECO:0000256" key="1">
    <source>
        <dbReference type="SAM" id="Phobius"/>
    </source>
</evidence>
<dbReference type="AlphaFoldDB" id="A0A2R7Y727"/>
<comment type="caution">
    <text evidence="2">The sequence shown here is derived from an EMBL/GenBank/DDBJ whole genome shotgun (WGS) entry which is preliminary data.</text>
</comment>
<reference evidence="2 3" key="1">
    <citation type="journal article" date="2018" name="Syst. Appl. Microbiol.">
        <title>A new symbiotic nanoarchaeote (Candidatus Nanoclepta minutus) and its host (Zestosphaera tikiterensis gen. nov., sp. nov.) from a New Zealand hot spring.</title>
        <authorList>
            <person name="St John E."/>
            <person name="Liu Y."/>
            <person name="Podar M."/>
            <person name="Stott M.B."/>
            <person name="Meneghin J."/>
            <person name="Chen Z."/>
            <person name="Lagutin K."/>
            <person name="Mitchell K."/>
            <person name="Reysenbach A.L."/>
        </authorList>
    </citation>
    <scope>NUCLEOTIDE SEQUENCE [LARGE SCALE GENOMIC DNA]</scope>
    <source>
        <strain evidence="2">NZ3</strain>
    </source>
</reference>
<evidence type="ECO:0000313" key="2">
    <source>
        <dbReference type="EMBL" id="PUA33286.1"/>
    </source>
</evidence>
<keyword evidence="1" id="KW-0812">Transmembrane</keyword>
<proteinExistence type="predicted"/>
<feature type="transmembrane region" description="Helical" evidence="1">
    <location>
        <begin position="12"/>
        <end position="37"/>
    </location>
</feature>
<accession>A0A2R7Y727</accession>
<keyword evidence="1" id="KW-1133">Transmembrane helix</keyword>
<organism evidence="2 3">
    <name type="scientific">Zestosphaera tikiterensis</name>
    <dbReference type="NCBI Taxonomy" id="1973259"/>
    <lineage>
        <taxon>Archaea</taxon>
        <taxon>Thermoproteota</taxon>
        <taxon>Thermoprotei</taxon>
        <taxon>Desulfurococcales</taxon>
        <taxon>Desulfurococcaceae</taxon>
        <taxon>Zestosphaera</taxon>
    </lineage>
</organism>
<protein>
    <submittedName>
        <fullName evidence="2">Uncharacterized protein</fullName>
    </submittedName>
</protein>
<sequence length="124" mass="14259">MRVFKVKGISELTIDLLFMMLMLSISSVVFYSLTYIYGKELQEDTPEYFRISTEVRVVKLIGKEFKLAVIWSTDDKLHTVEIICGGVTRVVQLRPYDVVIERIGDDITLFFADGTLVPIEEVFL</sequence>
<gene>
    <name evidence="2" type="ORF">B7O98_02315</name>
</gene>
<name>A0A2R7Y727_9CREN</name>